<evidence type="ECO:0000256" key="3">
    <source>
        <dbReference type="ARBA" id="ARBA00023015"/>
    </source>
</evidence>
<dbReference type="PANTHER" id="PTHR31779">
    <property type="entry name" value="2-NITROPROPANE DIOXYGENASE FAMILY, PUTATIVE (AFU_ORTHOLOGUE AFUA_2G17430)-RELATED"/>
    <property type="match status" value="1"/>
</dbReference>
<comment type="caution">
    <text evidence="7">The sequence shown here is derived from an EMBL/GenBank/DDBJ whole genome shotgun (WGS) entry which is preliminary data.</text>
</comment>
<accession>A0A0F8UVU3</accession>
<proteinExistence type="predicted"/>
<keyword evidence="1" id="KW-0479">Metal-binding</keyword>
<dbReference type="GO" id="GO:0046872">
    <property type="term" value="F:metal ion binding"/>
    <property type="evidence" value="ECO:0007669"/>
    <property type="project" value="UniProtKB-KW"/>
</dbReference>
<evidence type="ECO:0000313" key="7">
    <source>
        <dbReference type="EMBL" id="KKK14901.1"/>
    </source>
</evidence>
<keyword evidence="5" id="KW-0804">Transcription</keyword>
<evidence type="ECO:0000313" key="8">
    <source>
        <dbReference type="Proteomes" id="UP000034947"/>
    </source>
</evidence>
<evidence type="ECO:0008006" key="9">
    <source>
        <dbReference type="Google" id="ProtNLM"/>
    </source>
</evidence>
<feature type="non-terminal residue" evidence="7">
    <location>
        <position position="1"/>
    </location>
</feature>
<dbReference type="PANTHER" id="PTHR31779:SF5">
    <property type="entry name" value="ZN(II)2CYS6 TRANSCRIPTION FACTOR (EUROFUNG)"/>
    <property type="match status" value="1"/>
</dbReference>
<keyword evidence="3" id="KW-0805">Transcription regulation</keyword>
<feature type="non-terminal residue" evidence="7">
    <location>
        <position position="241"/>
    </location>
</feature>
<sequence>PHPIPTTTTTTTDIYNLLPISESLDPTEAQHTSNLEAALTSVLDIGYVQPHLILVQCNLMLCIYRRLRAFNSLIPADLLDRVLALSRRGLRAAADLVAINSPWHQTANVPFQVVCTLLAIDTRASLGMLRDAMRTLHQVAAAYDTEVMREAYTTAYLMVLVHHRRKEEDMRSLRDVLQLGRSPGLPQLPVAVAVAAPVAEPPVTEPALQSDHTLSDYPGFTWLSDILLDIPSLRDFDMDGS</sequence>
<dbReference type="EMBL" id="JYKN01002854">
    <property type="protein sequence ID" value="KKK14901.1"/>
    <property type="molecule type" value="Genomic_DNA"/>
</dbReference>
<keyword evidence="4" id="KW-0238">DNA-binding</keyword>
<dbReference type="InterPro" id="IPR052478">
    <property type="entry name" value="Metabolite_Synth_Reg"/>
</dbReference>
<evidence type="ECO:0000256" key="4">
    <source>
        <dbReference type="ARBA" id="ARBA00023125"/>
    </source>
</evidence>
<dbReference type="GO" id="GO:0009410">
    <property type="term" value="P:response to xenobiotic stimulus"/>
    <property type="evidence" value="ECO:0007669"/>
    <property type="project" value="TreeGrafter"/>
</dbReference>
<name>A0A0F8UVU3_9EURO</name>
<evidence type="ECO:0000256" key="5">
    <source>
        <dbReference type="ARBA" id="ARBA00023163"/>
    </source>
</evidence>
<dbReference type="GO" id="GO:0003677">
    <property type="term" value="F:DNA binding"/>
    <property type="evidence" value="ECO:0007669"/>
    <property type="project" value="UniProtKB-KW"/>
</dbReference>
<organism evidence="7 8">
    <name type="scientific">Aspergillus ochraceoroseus</name>
    <dbReference type="NCBI Taxonomy" id="138278"/>
    <lineage>
        <taxon>Eukaryota</taxon>
        <taxon>Fungi</taxon>
        <taxon>Dikarya</taxon>
        <taxon>Ascomycota</taxon>
        <taxon>Pezizomycotina</taxon>
        <taxon>Eurotiomycetes</taxon>
        <taxon>Eurotiomycetidae</taxon>
        <taxon>Eurotiales</taxon>
        <taxon>Aspergillaceae</taxon>
        <taxon>Aspergillus</taxon>
        <taxon>Aspergillus subgen. Nidulantes</taxon>
    </lineage>
</organism>
<dbReference type="GO" id="GO:0003700">
    <property type="term" value="F:DNA-binding transcription factor activity"/>
    <property type="evidence" value="ECO:0007669"/>
    <property type="project" value="TreeGrafter"/>
</dbReference>
<dbReference type="VEuPathDB" id="FungiDB:P175DRAFT_0426664"/>
<dbReference type="AlphaFoldDB" id="A0A0F8UVU3"/>
<dbReference type="Proteomes" id="UP000034947">
    <property type="component" value="Unassembled WGS sequence"/>
</dbReference>
<keyword evidence="2" id="KW-0862">Zinc</keyword>
<protein>
    <recommendedName>
        <fullName evidence="9">C6 transcription factor</fullName>
    </recommendedName>
</protein>
<reference evidence="7 8" key="1">
    <citation type="submission" date="2015-02" db="EMBL/GenBank/DDBJ databases">
        <title>Draft Genome Sequences of Two Closely-Related Aflatoxigenic Aspergillus Species Obtained from the Cote d'Ivoire.</title>
        <authorList>
            <person name="Moore G.G."/>
            <person name="Beltz S.B."/>
            <person name="Mack B.M."/>
        </authorList>
    </citation>
    <scope>NUCLEOTIDE SEQUENCE [LARGE SCALE GENOMIC DNA]</scope>
    <source>
        <strain evidence="7 8">SRRC1432</strain>
    </source>
</reference>
<keyword evidence="6" id="KW-0539">Nucleus</keyword>
<keyword evidence="8" id="KW-1185">Reference proteome</keyword>
<evidence type="ECO:0000256" key="2">
    <source>
        <dbReference type="ARBA" id="ARBA00022833"/>
    </source>
</evidence>
<gene>
    <name evidence="7" type="ORF">AOCH_006026</name>
</gene>
<evidence type="ECO:0000256" key="6">
    <source>
        <dbReference type="ARBA" id="ARBA00023242"/>
    </source>
</evidence>
<evidence type="ECO:0000256" key="1">
    <source>
        <dbReference type="ARBA" id="ARBA00022723"/>
    </source>
</evidence>